<dbReference type="GeneID" id="34571088"/>
<protein>
    <recommendedName>
        <fullName evidence="4">Phosphoglycerate mutase family protein</fullName>
    </recommendedName>
</protein>
<dbReference type="InterPro" id="IPR001345">
    <property type="entry name" value="PG/BPGM_mutase_AS"/>
</dbReference>
<evidence type="ECO:0000313" key="3">
    <source>
        <dbReference type="Proteomes" id="UP000177622"/>
    </source>
</evidence>
<gene>
    <name evidence="2" type="ORF">PENARI_c001G03098</name>
</gene>
<keyword evidence="1" id="KW-0732">Signal</keyword>
<dbReference type="STRING" id="1835702.A0A1F5LXU9"/>
<accession>A0A1F5LXU9</accession>
<dbReference type="GO" id="GO:0003824">
    <property type="term" value="F:catalytic activity"/>
    <property type="evidence" value="ECO:0007669"/>
    <property type="project" value="InterPro"/>
</dbReference>
<reference evidence="2 3" key="1">
    <citation type="journal article" date="2016" name="Sci. Rep.">
        <title>Penicillium arizonense, a new, genome sequenced fungal species, reveals a high chemical diversity in secreted metabolites.</title>
        <authorList>
            <person name="Grijseels S."/>
            <person name="Nielsen J.C."/>
            <person name="Randelovic M."/>
            <person name="Nielsen J."/>
            <person name="Nielsen K.F."/>
            <person name="Workman M."/>
            <person name="Frisvad J.C."/>
        </authorList>
    </citation>
    <scope>NUCLEOTIDE SEQUENCE [LARGE SCALE GENOMIC DNA]</scope>
    <source>
        <strain evidence="2 3">CBS 141311</strain>
    </source>
</reference>
<feature type="chain" id="PRO_5009519968" description="Phosphoglycerate mutase family protein" evidence="1">
    <location>
        <begin position="20"/>
        <end position="153"/>
    </location>
</feature>
<name>A0A1F5LXU9_PENAI</name>
<dbReference type="RefSeq" id="XP_022493184.1">
    <property type="nucleotide sequence ID" value="XM_022626354.1"/>
</dbReference>
<dbReference type="AlphaFoldDB" id="A0A1F5LXU9"/>
<dbReference type="EMBL" id="LXJU01000001">
    <property type="protein sequence ID" value="OGE57761.1"/>
    <property type="molecule type" value="Genomic_DNA"/>
</dbReference>
<dbReference type="Proteomes" id="UP000177622">
    <property type="component" value="Unassembled WGS sequence"/>
</dbReference>
<evidence type="ECO:0000313" key="2">
    <source>
        <dbReference type="EMBL" id="OGE57761.1"/>
    </source>
</evidence>
<evidence type="ECO:0008006" key="4">
    <source>
        <dbReference type="Google" id="ProtNLM"/>
    </source>
</evidence>
<sequence>MLLQLVLMALCLVLGIVSAQNPTVYIIRHGEKPANKDDHGLILDGIKRAQCLRSVFGEGSGYNIGHIMAPHRKKVECVAETVRSYDGPGNILIAWRHTNMGGIEEALGAYEPIEYPDDRFDLIWTDPWPYGNVTQVESEGCPGLDTDRLVDQS</sequence>
<dbReference type="PROSITE" id="PS00175">
    <property type="entry name" value="PG_MUTASE"/>
    <property type="match status" value="1"/>
</dbReference>
<keyword evidence="3" id="KW-1185">Reference proteome</keyword>
<organism evidence="2 3">
    <name type="scientific">Penicillium arizonense</name>
    <dbReference type="NCBI Taxonomy" id="1835702"/>
    <lineage>
        <taxon>Eukaryota</taxon>
        <taxon>Fungi</taxon>
        <taxon>Dikarya</taxon>
        <taxon>Ascomycota</taxon>
        <taxon>Pezizomycotina</taxon>
        <taxon>Eurotiomycetes</taxon>
        <taxon>Eurotiomycetidae</taxon>
        <taxon>Eurotiales</taxon>
        <taxon>Aspergillaceae</taxon>
        <taxon>Penicillium</taxon>
    </lineage>
</organism>
<comment type="caution">
    <text evidence="2">The sequence shown here is derived from an EMBL/GenBank/DDBJ whole genome shotgun (WGS) entry which is preliminary data.</text>
</comment>
<evidence type="ECO:0000256" key="1">
    <source>
        <dbReference type="SAM" id="SignalP"/>
    </source>
</evidence>
<feature type="signal peptide" evidence="1">
    <location>
        <begin position="1"/>
        <end position="19"/>
    </location>
</feature>
<proteinExistence type="predicted"/>
<dbReference type="OrthoDB" id="425925at2759"/>